<comment type="function">
    <text evidence="8">Catalyzes the NAD-dependent dehydrogenation (oxidation) of a broad array of hydroxylated polyunsaturated fatty acids (mainly eicosanoids and docosanoids, including prostaglandins, lipoxins and resolvins), yielding their corresponding keto (oxo) metabolites. Decreases the levels of the pro-proliferative prostaglandins such as prostaglandin E2 (whose activity is increased in cancer because of an increase in the expression of cyclooxygenase 2) and generates oxo-fatty acid products that can profoundly influence cell function by abrogating pro-inflammatory cytokine expression. Converts resolvins E1, D1 and D2 to their oxo products, which represents a mode of resolvin inactivation. Resolvin E1 plays important roles during the resolution phase of acute inflammation, while resolvins D1 and D2 have a unique role in obesity-induced adipose inflammation.</text>
</comment>
<comment type="catalytic activity">
    <reaction evidence="16">
        <text>lipoxin A4 + NAD(+) = 15-oxo-(5S,6R)-dihydroxy-(7E,9E,11Z,13E)-eicosatetraenoate + NADH + H(+)</text>
        <dbReference type="Rhea" id="RHEA:41572"/>
        <dbReference type="ChEBI" id="CHEBI:15378"/>
        <dbReference type="ChEBI" id="CHEBI:57540"/>
        <dbReference type="ChEBI" id="CHEBI:57945"/>
        <dbReference type="ChEBI" id="CHEBI:67026"/>
        <dbReference type="ChEBI" id="CHEBI:78311"/>
    </reaction>
    <physiologicalReaction direction="left-to-right" evidence="16">
        <dbReference type="Rhea" id="RHEA:41573"/>
    </physiologicalReaction>
</comment>
<comment type="catalytic activity">
    <reaction evidence="11">
        <text>14-hydroxy-(4Z,7Z,10Z,12E,16Z,19Z)-docosahexaenoate + NAD(+) = 14-oxo-(4Z,7Z,10Z,12E,16Z,19Z)-docosahexaenoate + NADH + H(+)</text>
        <dbReference type="Rhea" id="RHEA:48952"/>
        <dbReference type="ChEBI" id="CHEBI:15378"/>
        <dbReference type="ChEBI" id="CHEBI:57540"/>
        <dbReference type="ChEBI" id="CHEBI:57945"/>
        <dbReference type="ChEBI" id="CHEBI:90866"/>
        <dbReference type="ChEBI" id="CHEBI:90867"/>
    </reaction>
    <physiologicalReaction direction="left-to-right" evidence="11">
        <dbReference type="Rhea" id="RHEA:48953"/>
    </physiologicalReaction>
</comment>
<dbReference type="PANTHER" id="PTHR44229">
    <property type="entry name" value="15-HYDROXYPROSTAGLANDIN DEHYDROGENASE [NAD(+)]"/>
    <property type="match status" value="1"/>
</dbReference>
<evidence type="ECO:0000256" key="16">
    <source>
        <dbReference type="ARBA" id="ARBA00048535"/>
    </source>
</evidence>
<comment type="catalytic activity">
    <reaction evidence="21">
        <text>resolvin E1 + NAD(+) = 18-oxo-resolvin E1 + NADH + H(+)</text>
        <dbReference type="Rhea" id="RHEA:49244"/>
        <dbReference type="ChEBI" id="CHEBI:15378"/>
        <dbReference type="ChEBI" id="CHEBI:57540"/>
        <dbReference type="ChEBI" id="CHEBI:57945"/>
        <dbReference type="ChEBI" id="CHEBI:91000"/>
        <dbReference type="ChEBI" id="CHEBI:91001"/>
    </reaction>
    <physiologicalReaction direction="left-to-right" evidence="21">
        <dbReference type="Rhea" id="RHEA:49245"/>
    </physiologicalReaction>
</comment>
<evidence type="ECO:0000256" key="2">
    <source>
        <dbReference type="ARBA" id="ARBA00023002"/>
    </source>
</evidence>
<evidence type="ECO:0000256" key="22">
    <source>
        <dbReference type="RuleBase" id="RU000363"/>
    </source>
</evidence>
<dbReference type="PROSITE" id="PS00061">
    <property type="entry name" value="ADH_SHORT"/>
    <property type="match status" value="1"/>
</dbReference>
<dbReference type="Gene3D" id="3.40.50.720">
    <property type="entry name" value="NAD(P)-binding Rossmann-like Domain"/>
    <property type="match status" value="1"/>
</dbReference>
<dbReference type="EMBL" id="MRZV01000832">
    <property type="protein sequence ID" value="PIK43682.1"/>
    <property type="molecule type" value="Genomic_DNA"/>
</dbReference>
<comment type="catalytic activity">
    <reaction evidence="13">
        <text>(11R)-hydroxy-(5Z,8Z,12E,14Z)-eicosatetraenoate + NAD(+) = 11-oxo-(5Z,8Z,12E,14Z)-eicosatetraenoate + NADH + H(+)</text>
        <dbReference type="Rhea" id="RHEA:48640"/>
        <dbReference type="ChEBI" id="CHEBI:15378"/>
        <dbReference type="ChEBI" id="CHEBI:57540"/>
        <dbReference type="ChEBI" id="CHEBI:57945"/>
        <dbReference type="ChEBI" id="CHEBI:78836"/>
        <dbReference type="ChEBI" id="CHEBI:90697"/>
    </reaction>
    <physiologicalReaction direction="left-to-right" evidence="13">
        <dbReference type="Rhea" id="RHEA:48641"/>
    </physiologicalReaction>
</comment>
<comment type="catalytic activity">
    <reaction evidence="20">
        <text>(15S)-hydroxy-(5Z,8Z,11Z,13E)-eicosatetraenoate + NAD(+) = 15-oxo-(5Z,8Z,11Z,13E)-eicosatetraenoate + NADH + H(+)</text>
        <dbReference type="Rhea" id="RHEA:23260"/>
        <dbReference type="ChEBI" id="CHEBI:15378"/>
        <dbReference type="ChEBI" id="CHEBI:57409"/>
        <dbReference type="ChEBI" id="CHEBI:57410"/>
        <dbReference type="ChEBI" id="CHEBI:57540"/>
        <dbReference type="ChEBI" id="CHEBI:57945"/>
        <dbReference type="EC" id="1.1.1.232"/>
    </reaction>
    <physiologicalReaction direction="left-to-right" evidence="20">
        <dbReference type="Rhea" id="RHEA:23261"/>
    </physiologicalReaction>
</comment>
<dbReference type="GO" id="GO:0005737">
    <property type="term" value="C:cytoplasm"/>
    <property type="evidence" value="ECO:0007669"/>
    <property type="project" value="TreeGrafter"/>
</dbReference>
<keyword evidence="24" id="KW-1185">Reference proteome</keyword>
<evidence type="ECO:0000313" key="23">
    <source>
        <dbReference type="EMBL" id="PIK43682.1"/>
    </source>
</evidence>
<comment type="catalytic activity">
    <reaction evidence="12">
        <text>15-oxo-(5S,6R)-dihydroxy-(7E,9E,11Z)-eicosatrienoate + NADH + H(+) = (5S,6R,15S)-trihydroxy-(7E,9E,11Z)-eicosatrienoate + NAD(+)</text>
        <dbReference type="Rhea" id="RHEA:41596"/>
        <dbReference type="ChEBI" id="CHEBI:15378"/>
        <dbReference type="ChEBI" id="CHEBI:57540"/>
        <dbReference type="ChEBI" id="CHEBI:57945"/>
        <dbReference type="ChEBI" id="CHEBI:78325"/>
        <dbReference type="ChEBI" id="CHEBI:78329"/>
    </reaction>
    <physiologicalReaction direction="left-to-right" evidence="12">
        <dbReference type="Rhea" id="RHEA:41597"/>
    </physiologicalReaction>
</comment>
<evidence type="ECO:0000256" key="15">
    <source>
        <dbReference type="ARBA" id="ARBA00048393"/>
    </source>
</evidence>
<comment type="catalytic activity">
    <reaction evidence="9">
        <text>prostaglandin E1 + NAD(+) = 15-oxoprostaglandin E1 + NADH + H(+)</text>
        <dbReference type="Rhea" id="RHEA:16477"/>
        <dbReference type="ChEBI" id="CHEBI:15378"/>
        <dbReference type="ChEBI" id="CHEBI:57397"/>
        <dbReference type="ChEBI" id="CHEBI:57401"/>
        <dbReference type="ChEBI" id="CHEBI:57540"/>
        <dbReference type="ChEBI" id="CHEBI:57945"/>
    </reaction>
    <physiologicalReaction direction="left-to-right" evidence="9">
        <dbReference type="Rhea" id="RHEA:16478"/>
    </physiologicalReaction>
</comment>
<evidence type="ECO:0000256" key="10">
    <source>
        <dbReference type="ARBA" id="ARBA00047672"/>
    </source>
</evidence>
<dbReference type="GO" id="GO:0016404">
    <property type="term" value="F:15-hydroxyprostaglandin dehydrogenase (NAD+) activity"/>
    <property type="evidence" value="ECO:0007669"/>
    <property type="project" value="UniProtKB-EC"/>
</dbReference>
<evidence type="ECO:0000256" key="14">
    <source>
        <dbReference type="ARBA" id="ARBA00048170"/>
    </source>
</evidence>
<dbReference type="OrthoDB" id="37659at2759"/>
<evidence type="ECO:0000256" key="8">
    <source>
        <dbReference type="ARBA" id="ARBA00045705"/>
    </source>
</evidence>
<organism evidence="23 24">
    <name type="scientific">Stichopus japonicus</name>
    <name type="common">Sea cucumber</name>
    <dbReference type="NCBI Taxonomy" id="307972"/>
    <lineage>
        <taxon>Eukaryota</taxon>
        <taxon>Metazoa</taxon>
        <taxon>Echinodermata</taxon>
        <taxon>Eleutherozoa</taxon>
        <taxon>Echinozoa</taxon>
        <taxon>Holothuroidea</taxon>
        <taxon>Aspidochirotacea</taxon>
        <taxon>Aspidochirotida</taxon>
        <taxon>Stichopodidae</taxon>
        <taxon>Apostichopus</taxon>
    </lineage>
</organism>
<protein>
    <recommendedName>
        <fullName evidence="5">15-hydroxyprostaglandin dehydrogenase [NAD(+)]</fullName>
        <ecNumber evidence="3">1.1.1.141</ecNumber>
        <ecNumber evidence="4">1.1.1.232</ecNumber>
    </recommendedName>
    <alternativeName>
        <fullName evidence="7">Eicosanoid/docosanoid dehydrogenase [NAD(+)]</fullName>
    </alternativeName>
    <alternativeName>
        <fullName evidence="6">Prostaglandin dehydrogenase 1</fullName>
    </alternativeName>
</protein>
<evidence type="ECO:0000256" key="17">
    <source>
        <dbReference type="ARBA" id="ARBA00048611"/>
    </source>
</evidence>
<dbReference type="PRINTS" id="PR00080">
    <property type="entry name" value="SDRFAMILY"/>
</dbReference>
<evidence type="ECO:0000256" key="9">
    <source>
        <dbReference type="ARBA" id="ARBA00047325"/>
    </source>
</evidence>
<dbReference type="GO" id="GO:0047034">
    <property type="term" value="F:15-hydroxyicosatetraenoate dehydrogenase activity"/>
    <property type="evidence" value="ECO:0007669"/>
    <property type="project" value="UniProtKB-EC"/>
</dbReference>
<comment type="catalytic activity">
    <reaction evidence="14">
        <text>resolvin D1 + NAD(+) = 17-oxoresolvin D1 + NADH + H(+)</text>
        <dbReference type="Rhea" id="RHEA:50128"/>
        <dbReference type="ChEBI" id="CHEBI:15378"/>
        <dbReference type="ChEBI" id="CHEBI:57540"/>
        <dbReference type="ChEBI" id="CHEBI:57945"/>
        <dbReference type="ChEBI" id="CHEBI:132079"/>
        <dbReference type="ChEBI" id="CHEBI:132081"/>
    </reaction>
    <physiologicalReaction direction="left-to-right" evidence="14">
        <dbReference type="Rhea" id="RHEA:50129"/>
    </physiologicalReaction>
</comment>
<keyword evidence="2" id="KW-0560">Oxidoreductase</keyword>
<comment type="catalytic activity">
    <reaction evidence="10">
        <text>resolvin D1 + NAD(+) = 8-oxoresolvin D1 + NADH + H(+)</text>
        <dbReference type="Rhea" id="RHEA:50124"/>
        <dbReference type="ChEBI" id="CHEBI:15378"/>
        <dbReference type="ChEBI" id="CHEBI:57540"/>
        <dbReference type="ChEBI" id="CHEBI:57945"/>
        <dbReference type="ChEBI" id="CHEBI:132079"/>
        <dbReference type="ChEBI" id="CHEBI:132080"/>
    </reaction>
    <physiologicalReaction direction="left-to-right" evidence="10">
        <dbReference type="Rhea" id="RHEA:50125"/>
    </physiologicalReaction>
</comment>
<sequence length="265" mass="28316">MKIEGAVALVTGGAMGIGKEVVETLLQKGVKLCNILDFNEEVGAAVAGEFQKSYGADKVNFIKCDVSSREQLQDAFKKTQASHGRLDIVCNNAGVQTEDEGNFEKSIQINLIGSMYGTLLAKDIMMKENNPPGGVIVNTASMAGILPAFYSPFYAASKHGVVGFTRSLAQHPFIKKANVRLNLICPSFVETAMVTRAREGAPILQAVVSKANIVPMSDVMKAFLMAIEDDSLTGQAIRVTPGGGVDLQDFSSQLEDIAKLNIVNT</sequence>
<dbReference type="InterPro" id="IPR020904">
    <property type="entry name" value="Sc_DH/Rdtase_CS"/>
</dbReference>
<evidence type="ECO:0000256" key="13">
    <source>
        <dbReference type="ARBA" id="ARBA00048144"/>
    </source>
</evidence>
<dbReference type="Pfam" id="PF00106">
    <property type="entry name" value="adh_short"/>
    <property type="match status" value="1"/>
</dbReference>
<dbReference type="EC" id="1.1.1.232" evidence="4"/>
<name>A0A2G8K6S8_STIJA</name>
<dbReference type="FunFam" id="3.40.50.720:FF:000149">
    <property type="entry name" value="15-hydroxyprostaglandin dehydrogenase [NAD(+)]"/>
    <property type="match status" value="1"/>
</dbReference>
<dbReference type="PRINTS" id="PR00081">
    <property type="entry name" value="GDHRDH"/>
</dbReference>
<comment type="catalytic activity">
    <reaction evidence="15">
        <text>resolvin D2 + NAD(+) = 7-oxoresolvin D2 + NADH + H(+)</text>
        <dbReference type="Rhea" id="RHEA:53584"/>
        <dbReference type="ChEBI" id="CHEBI:15378"/>
        <dbReference type="ChEBI" id="CHEBI:57540"/>
        <dbReference type="ChEBI" id="CHEBI:57945"/>
        <dbReference type="ChEBI" id="CHEBI:133367"/>
        <dbReference type="ChEBI" id="CHEBI:137497"/>
    </reaction>
    <physiologicalReaction direction="left-to-right" evidence="15">
        <dbReference type="Rhea" id="RHEA:53585"/>
    </physiologicalReaction>
</comment>
<dbReference type="SUPFAM" id="SSF51735">
    <property type="entry name" value="NAD(P)-binding Rossmann-fold domains"/>
    <property type="match status" value="1"/>
</dbReference>
<evidence type="ECO:0000256" key="1">
    <source>
        <dbReference type="ARBA" id="ARBA00006484"/>
    </source>
</evidence>
<evidence type="ECO:0000256" key="11">
    <source>
        <dbReference type="ARBA" id="ARBA00048008"/>
    </source>
</evidence>
<accession>A0A2G8K6S8</accession>
<evidence type="ECO:0000256" key="19">
    <source>
        <dbReference type="ARBA" id="ARBA00048921"/>
    </source>
</evidence>
<evidence type="ECO:0000256" key="18">
    <source>
        <dbReference type="ARBA" id="ARBA00048739"/>
    </source>
</evidence>
<dbReference type="STRING" id="307972.A0A2G8K6S8"/>
<evidence type="ECO:0000256" key="7">
    <source>
        <dbReference type="ARBA" id="ARBA00042026"/>
    </source>
</evidence>
<evidence type="ECO:0000256" key="12">
    <source>
        <dbReference type="ARBA" id="ARBA00048140"/>
    </source>
</evidence>
<evidence type="ECO:0000256" key="5">
    <source>
        <dbReference type="ARBA" id="ARBA00040276"/>
    </source>
</evidence>
<dbReference type="AlphaFoldDB" id="A0A2G8K6S8"/>
<proteinExistence type="inferred from homology"/>
<evidence type="ECO:0000256" key="3">
    <source>
        <dbReference type="ARBA" id="ARBA00038968"/>
    </source>
</evidence>
<comment type="similarity">
    <text evidence="1 22">Belongs to the short-chain dehydrogenases/reductases (SDR) family.</text>
</comment>
<dbReference type="PANTHER" id="PTHR44229:SF4">
    <property type="entry name" value="15-HYDROXYPROSTAGLANDIN DEHYDROGENASE [NAD(+)]"/>
    <property type="match status" value="1"/>
</dbReference>
<dbReference type="InterPro" id="IPR036291">
    <property type="entry name" value="NAD(P)-bd_dom_sf"/>
</dbReference>
<comment type="catalytic activity">
    <reaction evidence="18">
        <text>prostaglandin E2 + NAD(+) = 15-oxoprostaglandin E2 + NADH + H(+)</text>
        <dbReference type="Rhea" id="RHEA:11876"/>
        <dbReference type="ChEBI" id="CHEBI:15378"/>
        <dbReference type="ChEBI" id="CHEBI:57400"/>
        <dbReference type="ChEBI" id="CHEBI:57540"/>
        <dbReference type="ChEBI" id="CHEBI:57945"/>
        <dbReference type="ChEBI" id="CHEBI:606564"/>
        <dbReference type="EC" id="1.1.1.141"/>
    </reaction>
    <physiologicalReaction direction="left-to-right" evidence="18">
        <dbReference type="Rhea" id="RHEA:11877"/>
    </physiologicalReaction>
</comment>
<evidence type="ECO:0000313" key="24">
    <source>
        <dbReference type="Proteomes" id="UP000230750"/>
    </source>
</evidence>
<dbReference type="EC" id="1.1.1.141" evidence="3"/>
<comment type="caution">
    <text evidence="23">The sequence shown here is derived from an EMBL/GenBank/DDBJ whole genome shotgun (WGS) entry which is preliminary data.</text>
</comment>
<comment type="catalytic activity">
    <reaction evidence="19">
        <text>resolvin D2 + NAD(+) = 16-oxoresolvin D2 + NADH + H(+)</text>
        <dbReference type="Rhea" id="RHEA:53588"/>
        <dbReference type="ChEBI" id="CHEBI:15378"/>
        <dbReference type="ChEBI" id="CHEBI:57540"/>
        <dbReference type="ChEBI" id="CHEBI:57945"/>
        <dbReference type="ChEBI" id="CHEBI:133367"/>
        <dbReference type="ChEBI" id="CHEBI:137498"/>
    </reaction>
    <physiologicalReaction direction="left-to-right" evidence="19">
        <dbReference type="Rhea" id="RHEA:53589"/>
    </physiologicalReaction>
</comment>
<evidence type="ECO:0000256" key="4">
    <source>
        <dbReference type="ARBA" id="ARBA00039060"/>
    </source>
</evidence>
<dbReference type="InterPro" id="IPR002347">
    <property type="entry name" value="SDR_fam"/>
</dbReference>
<gene>
    <name evidence="23" type="ORF">BSL78_19450</name>
</gene>
<evidence type="ECO:0000256" key="20">
    <source>
        <dbReference type="ARBA" id="ARBA00049151"/>
    </source>
</evidence>
<evidence type="ECO:0000256" key="6">
    <source>
        <dbReference type="ARBA" id="ARBA00041812"/>
    </source>
</evidence>
<evidence type="ECO:0000256" key="21">
    <source>
        <dbReference type="ARBA" id="ARBA00049188"/>
    </source>
</evidence>
<reference evidence="23 24" key="1">
    <citation type="journal article" date="2017" name="PLoS Biol.">
        <title>The sea cucumber genome provides insights into morphological evolution and visceral regeneration.</title>
        <authorList>
            <person name="Zhang X."/>
            <person name="Sun L."/>
            <person name="Yuan J."/>
            <person name="Sun Y."/>
            <person name="Gao Y."/>
            <person name="Zhang L."/>
            <person name="Li S."/>
            <person name="Dai H."/>
            <person name="Hamel J.F."/>
            <person name="Liu C."/>
            <person name="Yu Y."/>
            <person name="Liu S."/>
            <person name="Lin W."/>
            <person name="Guo K."/>
            <person name="Jin S."/>
            <person name="Xu P."/>
            <person name="Storey K.B."/>
            <person name="Huan P."/>
            <person name="Zhang T."/>
            <person name="Zhou Y."/>
            <person name="Zhang J."/>
            <person name="Lin C."/>
            <person name="Li X."/>
            <person name="Xing L."/>
            <person name="Huo D."/>
            <person name="Sun M."/>
            <person name="Wang L."/>
            <person name="Mercier A."/>
            <person name="Li F."/>
            <person name="Yang H."/>
            <person name="Xiang J."/>
        </authorList>
    </citation>
    <scope>NUCLEOTIDE SEQUENCE [LARGE SCALE GENOMIC DNA]</scope>
    <source>
        <strain evidence="23">Shaxun</strain>
        <tissue evidence="23">Muscle</tissue>
    </source>
</reference>
<dbReference type="Proteomes" id="UP000230750">
    <property type="component" value="Unassembled WGS sequence"/>
</dbReference>
<comment type="catalytic activity">
    <reaction evidence="17">
        <text>prostaglandin A1 + NAD(+) = 15-oxo-prostaglandin A1 + NADH + H(+)</text>
        <dbReference type="Rhea" id="RHEA:41263"/>
        <dbReference type="ChEBI" id="CHEBI:15378"/>
        <dbReference type="ChEBI" id="CHEBI:57398"/>
        <dbReference type="ChEBI" id="CHEBI:57540"/>
        <dbReference type="ChEBI" id="CHEBI:57945"/>
        <dbReference type="ChEBI" id="CHEBI:85072"/>
    </reaction>
    <physiologicalReaction direction="left-to-right" evidence="17">
        <dbReference type="Rhea" id="RHEA:41264"/>
    </physiologicalReaction>
</comment>